<keyword evidence="4" id="KW-0862">Zinc</keyword>
<accession>A0A2W5QEP4</accession>
<name>A0A2W5QEP4_9SPHN</name>
<dbReference type="InterPro" id="IPR020058">
    <property type="entry name" value="Glu/Gln-tRNA-synth_Ib_cat-dom"/>
</dbReference>
<comment type="caution">
    <text evidence="9">The sequence shown here is derived from an EMBL/GenBank/DDBJ whole genome shotgun (WGS) entry which is preliminary data.</text>
</comment>
<keyword evidence="7" id="KW-0648">Protein biosynthesis</keyword>
<dbReference type="PROSITE" id="PS00178">
    <property type="entry name" value="AA_TRNA_LIGASE_I"/>
    <property type="match status" value="1"/>
</dbReference>
<organism evidence="9 10">
    <name type="scientific">Novosphingobium pentaromativorans</name>
    <dbReference type="NCBI Taxonomy" id="205844"/>
    <lineage>
        <taxon>Bacteria</taxon>
        <taxon>Pseudomonadati</taxon>
        <taxon>Pseudomonadota</taxon>
        <taxon>Alphaproteobacteria</taxon>
        <taxon>Sphingomonadales</taxon>
        <taxon>Sphingomonadaceae</taxon>
        <taxon>Novosphingobium</taxon>
    </lineage>
</organism>
<evidence type="ECO:0000313" key="9">
    <source>
        <dbReference type="EMBL" id="PZQ53213.1"/>
    </source>
</evidence>
<evidence type="ECO:0000256" key="2">
    <source>
        <dbReference type="ARBA" id="ARBA00022723"/>
    </source>
</evidence>
<dbReference type="InterPro" id="IPR014729">
    <property type="entry name" value="Rossmann-like_a/b/a_fold"/>
</dbReference>
<dbReference type="PRINTS" id="PR00987">
    <property type="entry name" value="TRNASYNTHGLU"/>
</dbReference>
<keyword evidence="5 7" id="KW-0067">ATP-binding</keyword>
<dbReference type="PANTHER" id="PTHR43311:SF1">
    <property type="entry name" value="GLUTAMYL-Q TRNA(ASP) SYNTHETASE"/>
    <property type="match status" value="1"/>
</dbReference>
<comment type="similarity">
    <text evidence="7">Belongs to the class-I aminoacyl-tRNA synthetase family.</text>
</comment>
<dbReference type="Gene3D" id="3.40.50.620">
    <property type="entry name" value="HUPs"/>
    <property type="match status" value="1"/>
</dbReference>
<dbReference type="InterPro" id="IPR049940">
    <property type="entry name" value="GluQ/Sye"/>
</dbReference>
<sequence length="290" mass="31551">MIRTRFAPSPNGPLHLGHAYAAMVAHDLARDRGGEFLLRIEDIDGERSRAEFVEEFFLDLAWLGLVRDGAWHGEVRFQSRRLESYAAAGERLKAMGLLYPCRCTRAEIAAAATAMGPDGPVYPGTCRHRPGTSESVDPDGAAWRLDVTRALDLTGPLQWTDEAAGTQTAAPEIFGDVVLLRKDLPASYHLAATLDDAEDGITLVTRGMDLFPASHVHRLLQALLGLPVPLWHHHPLLIEPDGRKLAKRRGAPSLSDRRRAGEDGPAIVEALRLGRFPAGISLSAGVDQKA</sequence>
<dbReference type="PANTHER" id="PTHR43311">
    <property type="entry name" value="GLUTAMATE--TRNA LIGASE"/>
    <property type="match status" value="1"/>
</dbReference>
<dbReference type="Proteomes" id="UP000249082">
    <property type="component" value="Unassembled WGS sequence"/>
</dbReference>
<evidence type="ECO:0000313" key="10">
    <source>
        <dbReference type="Proteomes" id="UP000249082"/>
    </source>
</evidence>
<dbReference type="AlphaFoldDB" id="A0A2W5QEP4"/>
<keyword evidence="2" id="KW-0479">Metal-binding</keyword>
<dbReference type="SUPFAM" id="SSF52374">
    <property type="entry name" value="Nucleotidylyl transferase"/>
    <property type="match status" value="1"/>
</dbReference>
<keyword evidence="3 7" id="KW-0547">Nucleotide-binding</keyword>
<reference evidence="9 10" key="1">
    <citation type="submission" date="2017-08" db="EMBL/GenBank/DDBJ databases">
        <title>Infants hospitalized years apart are colonized by the same room-sourced microbial strains.</title>
        <authorList>
            <person name="Brooks B."/>
            <person name="Olm M.R."/>
            <person name="Firek B.A."/>
            <person name="Baker R."/>
            <person name="Thomas B.C."/>
            <person name="Morowitz M.J."/>
            <person name="Banfield J.F."/>
        </authorList>
    </citation>
    <scope>NUCLEOTIDE SEQUENCE [LARGE SCALE GENOMIC DNA]</scope>
    <source>
        <strain evidence="9">S2_005_002_R2_33</strain>
    </source>
</reference>
<evidence type="ECO:0000256" key="6">
    <source>
        <dbReference type="ARBA" id="ARBA00023146"/>
    </source>
</evidence>
<dbReference type="EMBL" id="QFPX01000017">
    <property type="protein sequence ID" value="PZQ53213.1"/>
    <property type="molecule type" value="Genomic_DNA"/>
</dbReference>
<dbReference type="GO" id="GO:0005524">
    <property type="term" value="F:ATP binding"/>
    <property type="evidence" value="ECO:0007669"/>
    <property type="project" value="UniProtKB-KW"/>
</dbReference>
<keyword evidence="1 7" id="KW-0436">Ligase</keyword>
<keyword evidence="6 7" id="KW-0030">Aminoacyl-tRNA synthetase</keyword>
<evidence type="ECO:0000256" key="7">
    <source>
        <dbReference type="RuleBase" id="RU363037"/>
    </source>
</evidence>
<protein>
    <submittedName>
        <fullName evidence="9">tRNA glutamyl-Q(34) synthetase GluQRS</fullName>
    </submittedName>
</protein>
<dbReference type="Pfam" id="PF00749">
    <property type="entry name" value="tRNA-synt_1c"/>
    <property type="match status" value="1"/>
</dbReference>
<proteinExistence type="inferred from homology"/>
<gene>
    <name evidence="9" type="ORF">DI555_17200</name>
</gene>
<evidence type="ECO:0000259" key="8">
    <source>
        <dbReference type="Pfam" id="PF00749"/>
    </source>
</evidence>
<evidence type="ECO:0000256" key="1">
    <source>
        <dbReference type="ARBA" id="ARBA00022598"/>
    </source>
</evidence>
<dbReference type="GO" id="GO:0004818">
    <property type="term" value="F:glutamate-tRNA ligase activity"/>
    <property type="evidence" value="ECO:0007669"/>
    <property type="project" value="TreeGrafter"/>
</dbReference>
<evidence type="ECO:0000256" key="4">
    <source>
        <dbReference type="ARBA" id="ARBA00022833"/>
    </source>
</evidence>
<dbReference type="GO" id="GO:0006424">
    <property type="term" value="P:glutamyl-tRNA aminoacylation"/>
    <property type="evidence" value="ECO:0007669"/>
    <property type="project" value="TreeGrafter"/>
</dbReference>
<evidence type="ECO:0000256" key="5">
    <source>
        <dbReference type="ARBA" id="ARBA00022840"/>
    </source>
</evidence>
<dbReference type="NCBIfam" id="NF004315">
    <property type="entry name" value="PRK05710.1-4"/>
    <property type="match status" value="1"/>
</dbReference>
<dbReference type="InterPro" id="IPR001412">
    <property type="entry name" value="aa-tRNA-synth_I_CS"/>
</dbReference>
<feature type="domain" description="Glutamyl/glutaminyl-tRNA synthetase class Ib catalytic" evidence="8">
    <location>
        <begin position="2"/>
        <end position="271"/>
    </location>
</feature>
<dbReference type="GO" id="GO:0005829">
    <property type="term" value="C:cytosol"/>
    <property type="evidence" value="ECO:0007669"/>
    <property type="project" value="TreeGrafter"/>
</dbReference>
<dbReference type="InterPro" id="IPR000924">
    <property type="entry name" value="Glu/Gln-tRNA-synth"/>
</dbReference>
<evidence type="ECO:0000256" key="3">
    <source>
        <dbReference type="ARBA" id="ARBA00022741"/>
    </source>
</evidence>